<dbReference type="KEGG" id="dia:Dtpsy_0030"/>
<organism evidence="3 4">
    <name type="scientific">Acidovorax ebreus (strain TPSY)</name>
    <name type="common">Diaphorobacter sp. (strain TPSY)</name>
    <dbReference type="NCBI Taxonomy" id="535289"/>
    <lineage>
        <taxon>Bacteria</taxon>
        <taxon>Pseudomonadati</taxon>
        <taxon>Pseudomonadota</taxon>
        <taxon>Betaproteobacteria</taxon>
        <taxon>Burkholderiales</taxon>
        <taxon>Comamonadaceae</taxon>
        <taxon>Diaphorobacter</taxon>
    </lineage>
</organism>
<feature type="domain" description="Nucleoside transporter/FeoB GTPase Gate" evidence="2">
    <location>
        <begin position="284"/>
        <end position="387"/>
    </location>
</feature>
<evidence type="ECO:0000313" key="4">
    <source>
        <dbReference type="Proteomes" id="UP000000450"/>
    </source>
</evidence>
<feature type="transmembrane region" description="Helical" evidence="1">
    <location>
        <begin position="180"/>
        <end position="202"/>
    </location>
</feature>
<dbReference type="PANTHER" id="PTHR35793">
    <property type="entry name" value="INNER MEMBRANE PROTEIN YJIG"/>
    <property type="match status" value="1"/>
</dbReference>
<gene>
    <name evidence="3" type="ordered locus">Dtpsy_0030</name>
</gene>
<accession>A0A9J9Q423</accession>
<keyword evidence="4" id="KW-1185">Reference proteome</keyword>
<dbReference type="AlphaFoldDB" id="A0A9J9Q423"/>
<protein>
    <submittedName>
        <fullName evidence="3">Nucleoside recognition domain protein</fullName>
    </submittedName>
</protein>
<reference evidence="3 4" key="1">
    <citation type="journal article" date="2010" name="J. Bacteriol.">
        <title>Completed genome sequence of the anaerobic iron-oxidizing bacterium Acidovorax ebreus strain TPSY.</title>
        <authorList>
            <person name="Byrne-Bailey K.G."/>
            <person name="Weber K.A."/>
            <person name="Chair A.H."/>
            <person name="Bose S."/>
            <person name="Knox T."/>
            <person name="Spanbauer T.L."/>
            <person name="Chertkov O."/>
            <person name="Coates J.D."/>
        </authorList>
    </citation>
    <scope>NUCLEOTIDE SEQUENCE [LARGE SCALE GENOMIC DNA]</scope>
    <source>
        <strain evidence="3 4">TPSY</strain>
    </source>
</reference>
<sequence>MALNWVWTGFFIVAFATAVVRWLLGEAGIFQALLTALFDGARAGFEISLGLAGIMALWLGLMRVGERAGMVELLARLAGPLLTRLFPAVPAGHPAQGAMTMNISANLLGLDNAATPLGLKAMQELQTLNREPAGAASNAQIMFVVMNTAGLTLIPTSVIAIRQSVALKQGLGAGFNAADIFLPTLLVTFASLLAGVLAVALFQRLPIWRARLLLPLLAVGGVLAAAVAGLAQLPAEQAAQIAGATGAGVILGVVALFLLAGAWRRVNVYDAFIDGAKEGFGVAVQIIPYLVAILAAIGVFRAAGCMDALLAAIGAGVAALGWNTDFLPALPVGLMKVLSGAGARGLMIDVLQTHGVNSFVGRLAAIVQGSTETTFYVLAVYFGSVGVKHTRHALACALVADAVGLLAAIGVGYTLLR</sequence>
<feature type="transmembrane region" description="Helical" evidence="1">
    <location>
        <begin position="393"/>
        <end position="416"/>
    </location>
</feature>
<dbReference type="Proteomes" id="UP000000450">
    <property type="component" value="Chromosome"/>
</dbReference>
<keyword evidence="1" id="KW-0472">Membrane</keyword>
<evidence type="ECO:0000259" key="2">
    <source>
        <dbReference type="Pfam" id="PF07670"/>
    </source>
</evidence>
<dbReference type="RefSeq" id="WP_012655147.1">
    <property type="nucleotide sequence ID" value="NC_011992.1"/>
</dbReference>
<name>A0A9J9Q423_ACIET</name>
<feature type="transmembrane region" description="Helical" evidence="1">
    <location>
        <begin position="141"/>
        <end position="160"/>
    </location>
</feature>
<dbReference type="Pfam" id="PF07670">
    <property type="entry name" value="Gate"/>
    <property type="match status" value="2"/>
</dbReference>
<feature type="transmembrane region" description="Helical" evidence="1">
    <location>
        <begin position="44"/>
        <end position="61"/>
    </location>
</feature>
<dbReference type="PANTHER" id="PTHR35793:SF2">
    <property type="entry name" value="INNER MEMBRANE PROTEIN YJIG"/>
    <property type="match status" value="1"/>
</dbReference>
<feature type="domain" description="Nucleoside transporter/FeoB GTPase Gate" evidence="2">
    <location>
        <begin position="50"/>
        <end position="160"/>
    </location>
</feature>
<dbReference type="GO" id="GO:0005886">
    <property type="term" value="C:plasma membrane"/>
    <property type="evidence" value="ECO:0007669"/>
    <property type="project" value="TreeGrafter"/>
</dbReference>
<dbReference type="EMBL" id="CP001392">
    <property type="protein sequence ID" value="ACM31519.1"/>
    <property type="molecule type" value="Genomic_DNA"/>
</dbReference>
<feature type="transmembrane region" description="Helical" evidence="1">
    <location>
        <begin position="239"/>
        <end position="259"/>
    </location>
</feature>
<dbReference type="PIRSF" id="PIRSF036542">
    <property type="entry name" value="SpmA_SpmB"/>
    <property type="match status" value="1"/>
</dbReference>
<dbReference type="InterPro" id="IPR011642">
    <property type="entry name" value="Gate_dom"/>
</dbReference>
<evidence type="ECO:0000313" key="3">
    <source>
        <dbReference type="EMBL" id="ACM31519.1"/>
    </source>
</evidence>
<dbReference type="InterPro" id="IPR052549">
    <property type="entry name" value="SpmB"/>
</dbReference>
<feature type="transmembrane region" description="Helical" evidence="1">
    <location>
        <begin position="5"/>
        <end position="24"/>
    </location>
</feature>
<keyword evidence="1" id="KW-0812">Transmembrane</keyword>
<evidence type="ECO:0000256" key="1">
    <source>
        <dbReference type="SAM" id="Phobius"/>
    </source>
</evidence>
<keyword evidence="1" id="KW-1133">Transmembrane helix</keyword>
<feature type="transmembrane region" description="Helical" evidence="1">
    <location>
        <begin position="214"/>
        <end position="233"/>
    </location>
</feature>
<feature type="transmembrane region" description="Helical" evidence="1">
    <location>
        <begin position="280"/>
        <end position="303"/>
    </location>
</feature>
<proteinExistence type="predicted"/>
<dbReference type="InterPro" id="IPR011415">
    <property type="entry name" value="SpmA_SpmB"/>
</dbReference>